<dbReference type="Proteomes" id="UP001203297">
    <property type="component" value="Unassembled WGS sequence"/>
</dbReference>
<evidence type="ECO:0000313" key="2">
    <source>
        <dbReference type="Proteomes" id="UP001203297"/>
    </source>
</evidence>
<reference evidence="1" key="1">
    <citation type="journal article" date="2022" name="New Phytol.">
        <title>Evolutionary transition to the ectomycorrhizal habit in the genomes of a hyperdiverse lineage of mushroom-forming fungi.</title>
        <authorList>
            <person name="Looney B."/>
            <person name="Miyauchi S."/>
            <person name="Morin E."/>
            <person name="Drula E."/>
            <person name="Courty P.E."/>
            <person name="Kohler A."/>
            <person name="Kuo A."/>
            <person name="LaButti K."/>
            <person name="Pangilinan J."/>
            <person name="Lipzen A."/>
            <person name="Riley R."/>
            <person name="Andreopoulos W."/>
            <person name="He G."/>
            <person name="Johnson J."/>
            <person name="Nolan M."/>
            <person name="Tritt A."/>
            <person name="Barry K.W."/>
            <person name="Grigoriev I.V."/>
            <person name="Nagy L.G."/>
            <person name="Hibbett D."/>
            <person name="Henrissat B."/>
            <person name="Matheny P.B."/>
            <person name="Labbe J."/>
            <person name="Martin F.M."/>
        </authorList>
    </citation>
    <scope>NUCLEOTIDE SEQUENCE</scope>
    <source>
        <strain evidence="1">BPL690</strain>
    </source>
</reference>
<protein>
    <submittedName>
        <fullName evidence="1">Uncharacterized protein</fullName>
    </submittedName>
</protein>
<name>A0AAD4QPX2_9AGAM</name>
<keyword evidence="2" id="KW-1185">Reference proteome</keyword>
<dbReference type="AlphaFoldDB" id="A0AAD4QPX2"/>
<evidence type="ECO:0000313" key="1">
    <source>
        <dbReference type="EMBL" id="KAI0306072.1"/>
    </source>
</evidence>
<accession>A0AAD4QPX2</accession>
<organism evidence="1 2">
    <name type="scientific">Multifurca ochricompacta</name>
    <dbReference type="NCBI Taxonomy" id="376703"/>
    <lineage>
        <taxon>Eukaryota</taxon>
        <taxon>Fungi</taxon>
        <taxon>Dikarya</taxon>
        <taxon>Basidiomycota</taxon>
        <taxon>Agaricomycotina</taxon>
        <taxon>Agaricomycetes</taxon>
        <taxon>Russulales</taxon>
        <taxon>Russulaceae</taxon>
        <taxon>Multifurca</taxon>
    </lineage>
</organism>
<gene>
    <name evidence="1" type="ORF">B0F90DRAFT_1923730</name>
</gene>
<sequence length="278" mass="29581">MLPLSAIKGAEHANAIKLSRVVSQFADVVTLCVIWGSSRNDVLLNLTGNFNKAGSGVRDHDAVRRYGEPTEFEGILCKISRASSTPVSNKSSGERPGYVEVNVMTLFLLPSVVFVLLVASRHNLREMESVGLYLLHPGIGDSAPLCTAKDIPDLTFSGNDPVPLDPAITEGNQFLQPGILGGLPPASGSLASIVGASAYPLASSSTAVFTRGDTPPLTQREQGVPTAKLDFRHSNIPTAFRIVGESAMYEVATVCSTARMEISFYNLCDILPLDAFST</sequence>
<proteinExistence type="predicted"/>
<comment type="caution">
    <text evidence="1">The sequence shown here is derived from an EMBL/GenBank/DDBJ whole genome shotgun (WGS) entry which is preliminary data.</text>
</comment>
<dbReference type="EMBL" id="WTXG01000004">
    <property type="protein sequence ID" value="KAI0306072.1"/>
    <property type="molecule type" value="Genomic_DNA"/>
</dbReference>